<dbReference type="OrthoDB" id="127236at2"/>
<protein>
    <submittedName>
        <fullName evidence="9">Efflux pump, RND family, outer membrane protein</fullName>
    </submittedName>
</protein>
<keyword evidence="3" id="KW-0813">Transport</keyword>
<dbReference type="Gene3D" id="1.20.1600.10">
    <property type="entry name" value="Outer membrane efflux proteins (OEP)"/>
    <property type="match status" value="1"/>
</dbReference>
<evidence type="ECO:0000256" key="3">
    <source>
        <dbReference type="ARBA" id="ARBA00022448"/>
    </source>
</evidence>
<evidence type="ECO:0000256" key="2">
    <source>
        <dbReference type="ARBA" id="ARBA00007613"/>
    </source>
</evidence>
<dbReference type="Pfam" id="PF02321">
    <property type="entry name" value="OEP"/>
    <property type="match status" value="2"/>
</dbReference>
<dbReference type="GO" id="GO:0015288">
    <property type="term" value="F:porin activity"/>
    <property type="evidence" value="ECO:0007669"/>
    <property type="project" value="TreeGrafter"/>
</dbReference>
<evidence type="ECO:0000256" key="5">
    <source>
        <dbReference type="ARBA" id="ARBA00022692"/>
    </source>
</evidence>
<dbReference type="Proteomes" id="UP000008825">
    <property type="component" value="Chromosome"/>
</dbReference>
<gene>
    <name evidence="9" type="ordered locus">Gbem_2200</name>
</gene>
<dbReference type="InterPro" id="IPR051906">
    <property type="entry name" value="TolC-like"/>
</dbReference>
<dbReference type="KEGG" id="gbm:Gbem_2200"/>
<keyword evidence="7" id="KW-0998">Cell outer membrane</keyword>
<evidence type="ECO:0000256" key="8">
    <source>
        <dbReference type="SAM" id="SignalP"/>
    </source>
</evidence>
<organism evidence="9 10">
    <name type="scientific">Citrifermentans bemidjiense (strain ATCC BAA-1014 / DSM 16622 / JCM 12645 / Bem)</name>
    <name type="common">Geobacter bemidjiensis</name>
    <dbReference type="NCBI Taxonomy" id="404380"/>
    <lineage>
        <taxon>Bacteria</taxon>
        <taxon>Pseudomonadati</taxon>
        <taxon>Thermodesulfobacteriota</taxon>
        <taxon>Desulfuromonadia</taxon>
        <taxon>Geobacterales</taxon>
        <taxon>Geobacteraceae</taxon>
        <taxon>Citrifermentans</taxon>
    </lineage>
</organism>
<name>B5EDL6_CITBB</name>
<dbReference type="PANTHER" id="PTHR30026:SF23">
    <property type="entry name" value="TO APRF-PUTATIVE OUTER MEMBRANE EFFLUX PROTEIN OR SECRETED ALKALINE PHOSPHATASE-RELATED"/>
    <property type="match status" value="1"/>
</dbReference>
<keyword evidence="4" id="KW-1134">Transmembrane beta strand</keyword>
<dbReference type="RefSeq" id="WP_012530633.1">
    <property type="nucleotide sequence ID" value="NC_011146.1"/>
</dbReference>
<keyword evidence="5" id="KW-0812">Transmembrane</keyword>
<keyword evidence="6" id="KW-0472">Membrane</keyword>
<evidence type="ECO:0000313" key="10">
    <source>
        <dbReference type="Proteomes" id="UP000008825"/>
    </source>
</evidence>
<comment type="subcellular location">
    <subcellularLocation>
        <location evidence="1">Cell outer membrane</location>
    </subcellularLocation>
</comment>
<reference evidence="9 10" key="2">
    <citation type="journal article" date="2010" name="BMC Genomics">
        <title>The genome of Geobacter bemidjiensis, exemplar for the subsurface clade of Geobacter species that predominate in Fe(III)-reducing subsurface environments.</title>
        <authorList>
            <person name="Aklujkar M."/>
            <person name="Young N.D."/>
            <person name="Holmes D."/>
            <person name="Chavan M."/>
            <person name="Risso C."/>
            <person name="Kiss H.E."/>
            <person name="Han C.S."/>
            <person name="Land M.L."/>
            <person name="Lovley D.R."/>
        </authorList>
    </citation>
    <scope>NUCLEOTIDE SEQUENCE [LARGE SCALE GENOMIC DNA]</scope>
    <source>
        <strain evidence="10">ATCC BAA-1014 / DSM 16622 / JCM 12645 / Bem</strain>
    </source>
</reference>
<keyword evidence="10" id="KW-1185">Reference proteome</keyword>
<proteinExistence type="inferred from homology"/>
<dbReference type="InterPro" id="IPR003423">
    <property type="entry name" value="OMP_efflux"/>
</dbReference>
<dbReference type="GO" id="GO:0015562">
    <property type="term" value="F:efflux transmembrane transporter activity"/>
    <property type="evidence" value="ECO:0007669"/>
    <property type="project" value="InterPro"/>
</dbReference>
<dbReference type="PANTHER" id="PTHR30026">
    <property type="entry name" value="OUTER MEMBRANE PROTEIN TOLC"/>
    <property type="match status" value="1"/>
</dbReference>
<feature type="chain" id="PRO_5002832417" evidence="8">
    <location>
        <begin position="26"/>
        <end position="495"/>
    </location>
</feature>
<dbReference type="STRING" id="404380.Gbem_2200"/>
<dbReference type="eggNOG" id="COG1538">
    <property type="taxonomic scope" value="Bacteria"/>
</dbReference>
<evidence type="ECO:0000313" key="9">
    <source>
        <dbReference type="EMBL" id="ACH39212.1"/>
    </source>
</evidence>
<accession>B5EDL6</accession>
<dbReference type="HOGENOM" id="CLU_022604_2_0_7"/>
<dbReference type="GO" id="GO:1990281">
    <property type="term" value="C:efflux pump complex"/>
    <property type="evidence" value="ECO:0007669"/>
    <property type="project" value="TreeGrafter"/>
</dbReference>
<feature type="signal peptide" evidence="8">
    <location>
        <begin position="1"/>
        <end position="25"/>
    </location>
</feature>
<keyword evidence="8" id="KW-0732">Signal</keyword>
<comment type="similarity">
    <text evidence="2">Belongs to the outer membrane factor (OMF) (TC 1.B.17) family.</text>
</comment>
<dbReference type="SUPFAM" id="SSF56954">
    <property type="entry name" value="Outer membrane efflux proteins (OEP)"/>
    <property type="match status" value="1"/>
</dbReference>
<evidence type="ECO:0000256" key="7">
    <source>
        <dbReference type="ARBA" id="ARBA00023237"/>
    </source>
</evidence>
<dbReference type="EMBL" id="CP001124">
    <property type="protein sequence ID" value="ACH39212.1"/>
    <property type="molecule type" value="Genomic_DNA"/>
</dbReference>
<dbReference type="AlphaFoldDB" id="B5EDL6"/>
<evidence type="ECO:0000256" key="6">
    <source>
        <dbReference type="ARBA" id="ARBA00023136"/>
    </source>
</evidence>
<evidence type="ECO:0000256" key="1">
    <source>
        <dbReference type="ARBA" id="ARBA00004442"/>
    </source>
</evidence>
<dbReference type="GO" id="GO:0009279">
    <property type="term" value="C:cell outer membrane"/>
    <property type="evidence" value="ECO:0007669"/>
    <property type="project" value="UniProtKB-SubCell"/>
</dbReference>
<evidence type="ECO:0000256" key="4">
    <source>
        <dbReference type="ARBA" id="ARBA00022452"/>
    </source>
</evidence>
<reference evidence="9 10" key="1">
    <citation type="submission" date="2008-07" db="EMBL/GenBank/DDBJ databases">
        <title>Complete sequence of Geobacter bemidjiensis BEM.</title>
        <authorList>
            <consortium name="US DOE Joint Genome Institute"/>
            <person name="Lucas S."/>
            <person name="Copeland A."/>
            <person name="Lapidus A."/>
            <person name="Glavina del Rio T."/>
            <person name="Dalin E."/>
            <person name="Tice H."/>
            <person name="Bruce D."/>
            <person name="Goodwin L."/>
            <person name="Pitluck S."/>
            <person name="Kiss H."/>
            <person name="Brettin T."/>
            <person name="Detter J.C."/>
            <person name="Han C."/>
            <person name="Kuske C.R."/>
            <person name="Schmutz J."/>
            <person name="Larimer F."/>
            <person name="Land M."/>
            <person name="Hauser L."/>
            <person name="Kyrpides N."/>
            <person name="Lykidis A."/>
            <person name="Lovley D."/>
            <person name="Richardson P."/>
        </authorList>
    </citation>
    <scope>NUCLEOTIDE SEQUENCE [LARGE SCALE GENOMIC DNA]</scope>
    <source>
        <strain evidence="10">ATCC BAA-1014 / DSM 16622 / JCM 12645 / Bem</strain>
    </source>
</reference>
<sequence length="495" mass="54756">MKITAKTTAVAALCLLLGMAGSGFAQEPTVNLTLKDAIRLGFERNLDLKVELYNPAMAEADIRRTLGIYDPLLTLGANYNRTNSNNTLTFRPQAIDQATVNAGVSQLLPTGTVVGLTAESGWVDSSFNKYYSNGVSLTLNQPLLRNFGQEATELQINVSRLAKEESIERFKTRLSDTVAQIRSDYFKLYNLREVLLVKRNSLALAQRILADTQGRVKAGVLPAMEILNAEFQVATREKEVIDAERGVRDQMDVLRTSLQLPLGAEIVVADTPSREPYQIAEDAALTTALVNRSELALQRAVVRTNDLQQRVARNQTLPDLSLNASAGMGGFDRGFLRGLEKTATVEEPNWGIGLQFSFPLGNRAAENSYIRSKLAMEQSTAQLQSLEVGVTRDVKAAIRQVSANYKQIEVTNRGRAYAEDRLRAFEKRQAVGLATTKDVFDVENDLVTAKGNEIQALVDYNNSITLLWRVTGEILDRQGIRVTDKQADPLYDRLK</sequence>